<comment type="similarity">
    <text evidence="3">Belongs to the peptidase M50B family.</text>
</comment>
<organism evidence="13 14">
    <name type="scientific">Eubacterium barkeri</name>
    <name type="common">Clostridium barkeri</name>
    <dbReference type="NCBI Taxonomy" id="1528"/>
    <lineage>
        <taxon>Bacteria</taxon>
        <taxon>Bacillati</taxon>
        <taxon>Bacillota</taxon>
        <taxon>Clostridia</taxon>
        <taxon>Eubacteriales</taxon>
        <taxon>Eubacteriaceae</taxon>
        <taxon>Eubacterium</taxon>
    </lineage>
</organism>
<keyword evidence="8 11" id="KW-1133">Transmembrane helix</keyword>
<evidence type="ECO:0000313" key="14">
    <source>
        <dbReference type="Proteomes" id="UP000199652"/>
    </source>
</evidence>
<evidence type="ECO:0000313" key="13">
    <source>
        <dbReference type="EMBL" id="SDX71551.1"/>
    </source>
</evidence>
<feature type="transmembrane region" description="Helical" evidence="11">
    <location>
        <begin position="240"/>
        <end position="261"/>
    </location>
</feature>
<evidence type="ECO:0000256" key="9">
    <source>
        <dbReference type="ARBA" id="ARBA00023049"/>
    </source>
</evidence>
<evidence type="ECO:0000256" key="3">
    <source>
        <dbReference type="ARBA" id="ARBA00007931"/>
    </source>
</evidence>
<sequence>MLNTVLMVILTLLILSILVVVHEWGHYIVAKKTGVYVIEFAIGMGPVLFSRQGKETRFSIRAFPIGGFCRLYGENDNDDDAETEPEPLPISVDESRSFQNKTKGQRLAILVAGAAMNIIFAYLCLVVVFLLKGTGFGPSLLKGAQATISFGGTIFQSLGMLITGQLGLNDFAGPIGMVGMVSSFYQYGFAALLTFTALISVNLGVINLLPLPALDGGQALILIIEKITGKELDPKKAATINYIGFMALMGLALVIAVNDVLRIMG</sequence>
<feature type="transmembrane region" description="Helical" evidence="11">
    <location>
        <begin position="143"/>
        <end position="163"/>
    </location>
</feature>
<keyword evidence="9" id="KW-0482">Metalloprotease</keyword>
<feature type="transmembrane region" description="Helical" evidence="11">
    <location>
        <begin position="6"/>
        <end position="24"/>
    </location>
</feature>
<keyword evidence="7" id="KW-0862">Zinc</keyword>
<dbReference type="STRING" id="1528.SAMN04488579_10624"/>
<dbReference type="AlphaFoldDB" id="A0A1H3DYN7"/>
<dbReference type="CDD" id="cd06163">
    <property type="entry name" value="S2P-M50_PDZ_RseP-like"/>
    <property type="match status" value="1"/>
</dbReference>
<feature type="domain" description="Peptidase M50" evidence="12">
    <location>
        <begin position="11"/>
        <end position="250"/>
    </location>
</feature>
<evidence type="ECO:0000256" key="5">
    <source>
        <dbReference type="ARBA" id="ARBA00022692"/>
    </source>
</evidence>
<evidence type="ECO:0000256" key="10">
    <source>
        <dbReference type="ARBA" id="ARBA00023136"/>
    </source>
</evidence>
<dbReference type="PANTHER" id="PTHR42837">
    <property type="entry name" value="REGULATOR OF SIGMA-E PROTEASE RSEP"/>
    <property type="match status" value="1"/>
</dbReference>
<evidence type="ECO:0000256" key="7">
    <source>
        <dbReference type="ARBA" id="ARBA00022833"/>
    </source>
</evidence>
<evidence type="ECO:0000256" key="11">
    <source>
        <dbReference type="SAM" id="Phobius"/>
    </source>
</evidence>
<dbReference type="Proteomes" id="UP000199652">
    <property type="component" value="Unassembled WGS sequence"/>
</dbReference>
<dbReference type="Pfam" id="PF02163">
    <property type="entry name" value="Peptidase_M50"/>
    <property type="match status" value="1"/>
</dbReference>
<evidence type="ECO:0000259" key="12">
    <source>
        <dbReference type="Pfam" id="PF02163"/>
    </source>
</evidence>
<dbReference type="RefSeq" id="WP_090244083.1">
    <property type="nucleotide sequence ID" value="NZ_FNOU01000006.1"/>
</dbReference>
<accession>A0A1H3DYN7</accession>
<evidence type="ECO:0000256" key="6">
    <source>
        <dbReference type="ARBA" id="ARBA00022801"/>
    </source>
</evidence>
<dbReference type="GO" id="GO:0016020">
    <property type="term" value="C:membrane"/>
    <property type="evidence" value="ECO:0007669"/>
    <property type="project" value="UniProtKB-SubCell"/>
</dbReference>
<dbReference type="GO" id="GO:0006508">
    <property type="term" value="P:proteolysis"/>
    <property type="evidence" value="ECO:0007669"/>
    <property type="project" value="UniProtKB-KW"/>
</dbReference>
<evidence type="ECO:0000256" key="1">
    <source>
        <dbReference type="ARBA" id="ARBA00001947"/>
    </source>
</evidence>
<keyword evidence="5 11" id="KW-0812">Transmembrane</keyword>
<feature type="transmembrane region" description="Helical" evidence="11">
    <location>
        <begin position="107"/>
        <end position="131"/>
    </location>
</feature>
<name>A0A1H3DYN7_EUBBA</name>
<keyword evidence="14" id="KW-1185">Reference proteome</keyword>
<dbReference type="OrthoDB" id="9782003at2"/>
<protein>
    <submittedName>
        <fullName evidence="13">Regulator of sigma E protease</fullName>
    </submittedName>
</protein>
<evidence type="ECO:0000256" key="2">
    <source>
        <dbReference type="ARBA" id="ARBA00004141"/>
    </source>
</evidence>
<comment type="cofactor">
    <cofactor evidence="1">
        <name>Zn(2+)</name>
        <dbReference type="ChEBI" id="CHEBI:29105"/>
    </cofactor>
</comment>
<gene>
    <name evidence="13" type="ORF">SAMN04488579_10624</name>
</gene>
<keyword evidence="6" id="KW-0378">Hydrolase</keyword>
<feature type="transmembrane region" description="Helical" evidence="11">
    <location>
        <begin position="184"/>
        <end position="206"/>
    </location>
</feature>
<dbReference type="GO" id="GO:0004222">
    <property type="term" value="F:metalloendopeptidase activity"/>
    <property type="evidence" value="ECO:0007669"/>
    <property type="project" value="InterPro"/>
</dbReference>
<keyword evidence="10 11" id="KW-0472">Membrane</keyword>
<evidence type="ECO:0000256" key="4">
    <source>
        <dbReference type="ARBA" id="ARBA00022670"/>
    </source>
</evidence>
<dbReference type="EMBL" id="FNOU01000006">
    <property type="protein sequence ID" value="SDX71551.1"/>
    <property type="molecule type" value="Genomic_DNA"/>
</dbReference>
<keyword evidence="4 13" id="KW-0645">Protease</keyword>
<dbReference type="InterPro" id="IPR008915">
    <property type="entry name" value="Peptidase_M50"/>
</dbReference>
<dbReference type="InterPro" id="IPR004387">
    <property type="entry name" value="Pept_M50_Zn"/>
</dbReference>
<dbReference type="PANTHER" id="PTHR42837:SF2">
    <property type="entry name" value="MEMBRANE METALLOPROTEASE ARASP2, CHLOROPLASTIC-RELATED"/>
    <property type="match status" value="1"/>
</dbReference>
<reference evidence="14" key="1">
    <citation type="submission" date="2016-10" db="EMBL/GenBank/DDBJ databases">
        <authorList>
            <person name="Varghese N."/>
            <person name="Submissions S."/>
        </authorList>
    </citation>
    <scope>NUCLEOTIDE SEQUENCE [LARGE SCALE GENOMIC DNA]</scope>
    <source>
        <strain evidence="14">VPI 5359</strain>
    </source>
</reference>
<evidence type="ECO:0000256" key="8">
    <source>
        <dbReference type="ARBA" id="ARBA00022989"/>
    </source>
</evidence>
<comment type="subcellular location">
    <subcellularLocation>
        <location evidence="2">Membrane</location>
        <topology evidence="2">Multi-pass membrane protein</topology>
    </subcellularLocation>
</comment>
<proteinExistence type="inferred from homology"/>